<keyword evidence="2" id="KW-0732">Signal</keyword>
<gene>
    <name evidence="3" type="ORF">FB381_1415</name>
</gene>
<feature type="compositionally biased region" description="Low complexity" evidence="1">
    <location>
        <begin position="33"/>
        <end position="52"/>
    </location>
</feature>
<accession>A0A543A4S9</accession>
<evidence type="ECO:0000313" key="4">
    <source>
        <dbReference type="Proteomes" id="UP000320209"/>
    </source>
</evidence>
<dbReference type="RefSeq" id="WP_141779627.1">
    <property type="nucleotide sequence ID" value="NZ_VFOV01000001.1"/>
</dbReference>
<organism evidence="3 4">
    <name type="scientific">Nocardioides albertanoniae</name>
    <dbReference type="NCBI Taxonomy" id="1175486"/>
    <lineage>
        <taxon>Bacteria</taxon>
        <taxon>Bacillati</taxon>
        <taxon>Actinomycetota</taxon>
        <taxon>Actinomycetes</taxon>
        <taxon>Propionibacteriales</taxon>
        <taxon>Nocardioidaceae</taxon>
        <taxon>Nocardioides</taxon>
    </lineage>
</organism>
<sequence length="76" mass="7522">MPDHPPHTASRRGLLVGLGAAMAAPAVVASTGSVAHAAAGEAAGRPQQRPQQTEPECLSDLVAMGVVTHGADFVAG</sequence>
<feature type="region of interest" description="Disordered" evidence="1">
    <location>
        <begin position="33"/>
        <end position="54"/>
    </location>
</feature>
<evidence type="ECO:0000256" key="1">
    <source>
        <dbReference type="SAM" id="MobiDB-lite"/>
    </source>
</evidence>
<dbReference type="AlphaFoldDB" id="A0A543A4S9"/>
<feature type="chain" id="PRO_5039546365" evidence="2">
    <location>
        <begin position="30"/>
        <end position="76"/>
    </location>
</feature>
<feature type="signal peptide" evidence="2">
    <location>
        <begin position="1"/>
        <end position="29"/>
    </location>
</feature>
<keyword evidence="4" id="KW-1185">Reference proteome</keyword>
<dbReference type="PROSITE" id="PS51318">
    <property type="entry name" value="TAT"/>
    <property type="match status" value="1"/>
</dbReference>
<protein>
    <submittedName>
        <fullName evidence="3">Secreted protein</fullName>
    </submittedName>
</protein>
<reference evidence="3 4" key="1">
    <citation type="submission" date="2019-06" db="EMBL/GenBank/DDBJ databases">
        <title>Sequencing the genomes of 1000 actinobacteria strains.</title>
        <authorList>
            <person name="Klenk H.-P."/>
        </authorList>
    </citation>
    <scope>NUCLEOTIDE SEQUENCE [LARGE SCALE GENOMIC DNA]</scope>
    <source>
        <strain evidence="3 4">DSM 25218</strain>
    </source>
</reference>
<comment type="caution">
    <text evidence="3">The sequence shown here is derived from an EMBL/GenBank/DDBJ whole genome shotgun (WGS) entry which is preliminary data.</text>
</comment>
<evidence type="ECO:0000256" key="2">
    <source>
        <dbReference type="SAM" id="SignalP"/>
    </source>
</evidence>
<proteinExistence type="predicted"/>
<dbReference type="Proteomes" id="UP000320209">
    <property type="component" value="Unassembled WGS sequence"/>
</dbReference>
<dbReference type="InterPro" id="IPR006311">
    <property type="entry name" value="TAT_signal"/>
</dbReference>
<name>A0A543A4S9_9ACTN</name>
<evidence type="ECO:0000313" key="3">
    <source>
        <dbReference type="EMBL" id="TQL67537.1"/>
    </source>
</evidence>
<dbReference type="EMBL" id="VFOV01000001">
    <property type="protein sequence ID" value="TQL67537.1"/>
    <property type="molecule type" value="Genomic_DNA"/>
</dbReference>